<name>I9DG21_9FIRM</name>
<dbReference type="KEGG" id="pft:JBW_01385"/>
<reference evidence="1 2" key="1">
    <citation type="journal article" date="2015" name="Genome Announc.">
        <title>Complete Genome Sequence of Pelosinus fermentans JBW45, a Member of a Remarkably Competitive Group of Negativicutes in the Firmicutes Phylum.</title>
        <authorList>
            <person name="De Leon K.B."/>
            <person name="Utturkar S.M."/>
            <person name="Camilleri L.B."/>
            <person name="Elias D.A."/>
            <person name="Arkin A.P."/>
            <person name="Fields M.W."/>
            <person name="Brown S.D."/>
            <person name="Wall J.D."/>
        </authorList>
    </citation>
    <scope>NUCLEOTIDE SEQUENCE [LARGE SCALE GENOMIC DNA]</scope>
    <source>
        <strain evidence="1 2">JBW45</strain>
    </source>
</reference>
<accession>I9DG21</accession>
<dbReference type="EMBL" id="CP010978">
    <property type="protein sequence ID" value="AJQ26737.1"/>
    <property type="molecule type" value="Genomic_DNA"/>
</dbReference>
<sequence>MKLARVSDKEHPLHLSLGGWLDEIVVAYETWSFIRRWRTLVRNGRLATLFGLGLIELKRHCCAIKVVMR</sequence>
<dbReference type="Proteomes" id="UP000005361">
    <property type="component" value="Chromosome"/>
</dbReference>
<dbReference type="STRING" id="1192197.JBW_01385"/>
<proteinExistence type="predicted"/>
<dbReference type="AlphaFoldDB" id="I9DG21"/>
<dbReference type="RefSeq" id="WP_007956770.1">
    <property type="nucleotide sequence ID" value="NZ_CP010978.1"/>
</dbReference>
<protein>
    <submittedName>
        <fullName evidence="1">Uncharacterized protein</fullName>
    </submittedName>
</protein>
<evidence type="ECO:0000313" key="2">
    <source>
        <dbReference type="Proteomes" id="UP000005361"/>
    </source>
</evidence>
<dbReference type="OrthoDB" id="9800754at2"/>
<gene>
    <name evidence="1" type="ORF">JBW_01385</name>
</gene>
<evidence type="ECO:0000313" key="1">
    <source>
        <dbReference type="EMBL" id="AJQ26737.1"/>
    </source>
</evidence>
<dbReference type="HOGENOM" id="CLU_2772235_0_0_9"/>
<organism evidence="1 2">
    <name type="scientific">Pelosinus fermentans JBW45</name>
    <dbReference type="NCBI Taxonomy" id="1192197"/>
    <lineage>
        <taxon>Bacteria</taxon>
        <taxon>Bacillati</taxon>
        <taxon>Bacillota</taxon>
        <taxon>Negativicutes</taxon>
        <taxon>Selenomonadales</taxon>
        <taxon>Sporomusaceae</taxon>
        <taxon>Pelosinus</taxon>
    </lineage>
</organism>
<reference evidence="2" key="2">
    <citation type="submission" date="2015-02" db="EMBL/GenBank/DDBJ databases">
        <title>Complete Genome Sequence of Pelosinus fermentans JBW45.</title>
        <authorList>
            <person name="De Leon K.B."/>
            <person name="Utturkar S.M."/>
            <person name="Camilleri L.B."/>
            <person name="Arkin A.P."/>
            <person name="Fields M.W."/>
            <person name="Brown S.D."/>
            <person name="Wall J.D."/>
        </authorList>
    </citation>
    <scope>NUCLEOTIDE SEQUENCE [LARGE SCALE GENOMIC DNA]</scope>
    <source>
        <strain evidence="2">JBW45</strain>
    </source>
</reference>